<protein>
    <submittedName>
        <fullName evidence="12">Uncharacterized protein</fullName>
    </submittedName>
</protein>
<evidence type="ECO:0000256" key="7">
    <source>
        <dbReference type="ARBA" id="ARBA00022989"/>
    </source>
</evidence>
<dbReference type="OrthoDB" id="756301at2759"/>
<dbReference type="EMBL" id="LSRL02000047">
    <property type="protein sequence ID" value="TDG47225.1"/>
    <property type="molecule type" value="Genomic_DNA"/>
</dbReference>
<dbReference type="Proteomes" id="UP000295192">
    <property type="component" value="Unassembled WGS sequence"/>
</dbReference>
<dbReference type="PROSITE" id="PS50920">
    <property type="entry name" value="SOLCAR"/>
    <property type="match status" value="3"/>
</dbReference>
<evidence type="ECO:0000256" key="1">
    <source>
        <dbReference type="ARBA" id="ARBA00004448"/>
    </source>
</evidence>
<dbReference type="InterPro" id="IPR018108">
    <property type="entry name" value="MCP_transmembrane"/>
</dbReference>
<dbReference type="GO" id="GO:0005743">
    <property type="term" value="C:mitochondrial inner membrane"/>
    <property type="evidence" value="ECO:0007669"/>
    <property type="project" value="UniProtKB-SubCell"/>
</dbReference>
<dbReference type="SUPFAM" id="SSF103506">
    <property type="entry name" value="Mitochondrial carrier"/>
    <property type="match status" value="1"/>
</dbReference>
<keyword evidence="5" id="KW-0677">Repeat</keyword>
<evidence type="ECO:0000256" key="4">
    <source>
        <dbReference type="ARBA" id="ARBA00022692"/>
    </source>
</evidence>
<feature type="repeat" description="Solcar" evidence="10">
    <location>
        <begin position="140"/>
        <end position="232"/>
    </location>
</feature>
<dbReference type="Pfam" id="PF00153">
    <property type="entry name" value="Mito_carr"/>
    <property type="match status" value="3"/>
</dbReference>
<evidence type="ECO:0000256" key="11">
    <source>
        <dbReference type="RuleBase" id="RU000488"/>
    </source>
</evidence>
<feature type="repeat" description="Solcar" evidence="10">
    <location>
        <begin position="241"/>
        <end position="332"/>
    </location>
</feature>
<reference evidence="12 13" key="1">
    <citation type="journal article" date="2019" name="J. Hered.">
        <title>An Improved Genome Assembly for Drosophila navojoa, the Basal Species in the mojavensis Cluster.</title>
        <authorList>
            <person name="Vanderlinde T."/>
            <person name="Dupim E.G."/>
            <person name="Nazario-Yepiz N.O."/>
            <person name="Carvalho A.B."/>
        </authorList>
    </citation>
    <scope>NUCLEOTIDE SEQUENCE [LARGE SCALE GENOMIC DNA]</scope>
    <source>
        <strain evidence="12">Navoj_Jal97</strain>
        <tissue evidence="12">Whole organism</tissue>
    </source>
</reference>
<dbReference type="InterPro" id="IPR050391">
    <property type="entry name" value="Mito_Metabolite_Transporter"/>
</dbReference>
<evidence type="ECO:0000256" key="9">
    <source>
        <dbReference type="ARBA" id="ARBA00023136"/>
    </source>
</evidence>
<dbReference type="InterPro" id="IPR023395">
    <property type="entry name" value="MCP_dom_sf"/>
</dbReference>
<proteinExistence type="inferred from homology"/>
<dbReference type="FunFam" id="1.50.40.10:FF:000062">
    <property type="entry name" value="mitochondrial uncoupling protein 3"/>
    <property type="match status" value="1"/>
</dbReference>
<comment type="caution">
    <text evidence="12">The sequence shown here is derived from an EMBL/GenBank/DDBJ whole genome shotgun (WGS) entry which is preliminary data.</text>
</comment>
<evidence type="ECO:0000256" key="8">
    <source>
        <dbReference type="ARBA" id="ARBA00023128"/>
    </source>
</evidence>
<keyword evidence="9 10" id="KW-0472">Membrane</keyword>
<evidence type="ECO:0000313" key="13">
    <source>
        <dbReference type="Proteomes" id="UP000295192"/>
    </source>
</evidence>
<keyword evidence="6" id="KW-0999">Mitochondrion inner membrane</keyword>
<accession>A0A484BHE7</accession>
<name>A0A484BHE7_DRONA</name>
<organism evidence="12 13">
    <name type="scientific">Drosophila navojoa</name>
    <name type="common">Fruit fly</name>
    <dbReference type="NCBI Taxonomy" id="7232"/>
    <lineage>
        <taxon>Eukaryota</taxon>
        <taxon>Metazoa</taxon>
        <taxon>Ecdysozoa</taxon>
        <taxon>Arthropoda</taxon>
        <taxon>Hexapoda</taxon>
        <taxon>Insecta</taxon>
        <taxon>Pterygota</taxon>
        <taxon>Neoptera</taxon>
        <taxon>Endopterygota</taxon>
        <taxon>Diptera</taxon>
        <taxon>Brachycera</taxon>
        <taxon>Muscomorpha</taxon>
        <taxon>Ephydroidea</taxon>
        <taxon>Drosophilidae</taxon>
        <taxon>Drosophila</taxon>
    </lineage>
</organism>
<evidence type="ECO:0000256" key="3">
    <source>
        <dbReference type="ARBA" id="ARBA00022448"/>
    </source>
</evidence>
<comment type="similarity">
    <text evidence="2 11">Belongs to the mitochondrial carrier (TC 2.A.29) family.</text>
</comment>
<evidence type="ECO:0000256" key="10">
    <source>
        <dbReference type="PROSITE-ProRule" id="PRU00282"/>
    </source>
</evidence>
<dbReference type="Gene3D" id="1.50.40.10">
    <property type="entry name" value="Mitochondrial carrier domain"/>
    <property type="match status" value="1"/>
</dbReference>
<evidence type="ECO:0000256" key="2">
    <source>
        <dbReference type="ARBA" id="ARBA00006375"/>
    </source>
</evidence>
<comment type="subcellular location">
    <subcellularLocation>
        <location evidence="1">Mitochondrion inner membrane</location>
        <topology evidence="1">Multi-pass membrane protein</topology>
    </subcellularLocation>
</comment>
<keyword evidence="3 11" id="KW-0813">Transport</keyword>
<evidence type="ECO:0000256" key="6">
    <source>
        <dbReference type="ARBA" id="ARBA00022792"/>
    </source>
</evidence>
<dbReference type="OMA" id="YTSVPNC"/>
<evidence type="ECO:0000256" key="5">
    <source>
        <dbReference type="ARBA" id="ARBA00022737"/>
    </source>
</evidence>
<dbReference type="STRING" id="7232.A0A484BHE7"/>
<keyword evidence="4 10" id="KW-0812">Transmembrane</keyword>
<dbReference type="AlphaFoldDB" id="A0A484BHE7"/>
<gene>
    <name evidence="12" type="ORF">AWZ03_006356</name>
</gene>
<keyword evidence="7" id="KW-1133">Transmembrane helix</keyword>
<sequence>MNDKPRSILPKECVSNKKEAKSDYRLSYLSTNERTPFVELYLTSVVSAWIPELVCFPLDLMKTRMHIQGEQANKAYATMKRTGTFRTAFNIIRNEGLFHLYGGLSAMFFRHSMFTGMKMYFYDTLRDALIIKDRDGKPKLTFFRSAFAGMFSGGLANFISSPADLVKVQMQMESSRRSLGQEPRVKNVVQALRYFYTTGGIRGLWKGTVPNALRASLVTLGDISVYDLSKRKMMVLLDMPDDRRIQFMGAMIAGFACAVLSTPMDVVKSRIMNQPVAPSGKGVHYSGTIDCFKKLVQKEGAFAMYKGFFPYWLRIGPWTLIFWTTFEQIRRWRGDEAY</sequence>
<keyword evidence="13" id="KW-1185">Reference proteome</keyword>
<evidence type="ECO:0000313" key="12">
    <source>
        <dbReference type="EMBL" id="TDG47225.1"/>
    </source>
</evidence>
<dbReference type="PANTHER" id="PTHR45618">
    <property type="entry name" value="MITOCHONDRIAL DICARBOXYLATE CARRIER-RELATED"/>
    <property type="match status" value="1"/>
</dbReference>
<keyword evidence="8" id="KW-0496">Mitochondrion</keyword>
<feature type="repeat" description="Solcar" evidence="10">
    <location>
        <begin position="35"/>
        <end position="128"/>
    </location>
</feature>